<accession>A0A6L2M0Y4</accession>
<organism evidence="1">
    <name type="scientific">Tanacetum cinerariifolium</name>
    <name type="common">Dalmatian daisy</name>
    <name type="synonym">Chrysanthemum cinerariifolium</name>
    <dbReference type="NCBI Taxonomy" id="118510"/>
    <lineage>
        <taxon>Eukaryota</taxon>
        <taxon>Viridiplantae</taxon>
        <taxon>Streptophyta</taxon>
        <taxon>Embryophyta</taxon>
        <taxon>Tracheophyta</taxon>
        <taxon>Spermatophyta</taxon>
        <taxon>Magnoliopsida</taxon>
        <taxon>eudicotyledons</taxon>
        <taxon>Gunneridae</taxon>
        <taxon>Pentapetalae</taxon>
        <taxon>asterids</taxon>
        <taxon>campanulids</taxon>
        <taxon>Asterales</taxon>
        <taxon>Asteraceae</taxon>
        <taxon>Asteroideae</taxon>
        <taxon>Anthemideae</taxon>
        <taxon>Anthemidinae</taxon>
        <taxon>Tanacetum</taxon>
    </lineage>
</organism>
<reference evidence="1" key="1">
    <citation type="journal article" date="2019" name="Sci. Rep.">
        <title>Draft genome of Tanacetum cinerariifolium, the natural source of mosquito coil.</title>
        <authorList>
            <person name="Yamashiro T."/>
            <person name="Shiraishi A."/>
            <person name="Satake H."/>
            <person name="Nakayama K."/>
        </authorList>
    </citation>
    <scope>NUCLEOTIDE SEQUENCE</scope>
</reference>
<proteinExistence type="predicted"/>
<sequence length="337" mass="38570">MQQIQDKAKKSCMVSFRQLHSHLKRLSQNYLHGSRTESGFKRAFATLSGQDIETFTETMFLNVEHLDKQLDKEDFQDIRSMAAFNQIRNDAHDDDADIRPIYDEEPMAEVQTTTEINIFALGRQHTEQPKFNNEGKKCVFSANHDSCVTKFLKEVNSCTKVPSNKTTNRNKPVEQISGLNKQERQILTGHRFLIQKTFVVQKKTMTHRSCLRWKSMGKIFKIVGLRWVPTGKIFASSTTKVDSEPLNGSNANITNQYECKQTLDVSAGFKEFSSDVQAMTFDHNSSELGLHNHNNEYSRSNLVPDVVPPADKTATTRQVLELLFHNHITMLRKTTII</sequence>
<dbReference type="AlphaFoldDB" id="A0A6L2M0Y4"/>
<evidence type="ECO:0000313" key="1">
    <source>
        <dbReference type="EMBL" id="GEU66867.1"/>
    </source>
</evidence>
<comment type="caution">
    <text evidence="1">The sequence shown here is derived from an EMBL/GenBank/DDBJ whole genome shotgun (WGS) entry which is preliminary data.</text>
</comment>
<name>A0A6L2M0Y4_TANCI</name>
<dbReference type="EMBL" id="BKCJ010005459">
    <property type="protein sequence ID" value="GEU66867.1"/>
    <property type="molecule type" value="Genomic_DNA"/>
</dbReference>
<protein>
    <submittedName>
        <fullName evidence="1">Uncharacterized protein</fullName>
    </submittedName>
</protein>
<gene>
    <name evidence="1" type="ORF">Tci_038845</name>
</gene>